<evidence type="ECO:0000256" key="3">
    <source>
        <dbReference type="ARBA" id="ARBA00022723"/>
    </source>
</evidence>
<accession>A0A4R3JDS2</accession>
<evidence type="ECO:0000259" key="9">
    <source>
        <dbReference type="Pfam" id="PF01551"/>
    </source>
</evidence>
<comment type="cofactor">
    <cofactor evidence="1">
        <name>Zn(2+)</name>
        <dbReference type="ChEBI" id="CHEBI:29105"/>
    </cofactor>
</comment>
<dbReference type="SUPFAM" id="SSF51261">
    <property type="entry name" value="Duplicated hybrid motif"/>
    <property type="match status" value="1"/>
</dbReference>
<evidence type="ECO:0000313" key="11">
    <source>
        <dbReference type="EMBL" id="TCS64209.1"/>
    </source>
</evidence>
<keyword evidence="12" id="KW-1185">Reference proteome</keyword>
<gene>
    <name evidence="11" type="ORF">EDD55_102251</name>
</gene>
<keyword evidence="4 11" id="KW-0378">Hydrolase</keyword>
<evidence type="ECO:0000313" key="12">
    <source>
        <dbReference type="Proteomes" id="UP000295304"/>
    </source>
</evidence>
<dbReference type="Pfam" id="PF19353">
    <property type="entry name" value="DUF5930"/>
    <property type="match status" value="1"/>
</dbReference>
<organism evidence="11 12">
    <name type="scientific">Varunaivibrio sulfuroxidans</name>
    <dbReference type="NCBI Taxonomy" id="1773489"/>
    <lineage>
        <taxon>Bacteria</taxon>
        <taxon>Pseudomonadati</taxon>
        <taxon>Pseudomonadota</taxon>
        <taxon>Alphaproteobacteria</taxon>
        <taxon>Rhodospirillales</taxon>
        <taxon>Magnetovibrionaceae</taxon>
        <taxon>Varunaivibrio</taxon>
    </lineage>
</organism>
<keyword evidence="8" id="KW-0812">Transmembrane</keyword>
<keyword evidence="3" id="KW-0479">Metal-binding</keyword>
<dbReference type="Pfam" id="PF01551">
    <property type="entry name" value="Peptidase_M23"/>
    <property type="match status" value="1"/>
</dbReference>
<proteinExistence type="predicted"/>
<evidence type="ECO:0000256" key="8">
    <source>
        <dbReference type="SAM" id="Phobius"/>
    </source>
</evidence>
<evidence type="ECO:0000256" key="6">
    <source>
        <dbReference type="ARBA" id="ARBA00023049"/>
    </source>
</evidence>
<evidence type="ECO:0000256" key="2">
    <source>
        <dbReference type="ARBA" id="ARBA00022670"/>
    </source>
</evidence>
<dbReference type="GO" id="GO:0004222">
    <property type="term" value="F:metalloendopeptidase activity"/>
    <property type="evidence" value="ECO:0007669"/>
    <property type="project" value="TreeGrafter"/>
</dbReference>
<dbReference type="InterPro" id="IPR011055">
    <property type="entry name" value="Dup_hybrid_motif"/>
</dbReference>
<evidence type="ECO:0000256" key="1">
    <source>
        <dbReference type="ARBA" id="ARBA00001947"/>
    </source>
</evidence>
<keyword evidence="2" id="KW-0645">Protease</keyword>
<feature type="domain" description="DUF5930" evidence="10">
    <location>
        <begin position="149"/>
        <end position="314"/>
    </location>
</feature>
<dbReference type="InterPro" id="IPR045974">
    <property type="entry name" value="DUF5930"/>
</dbReference>
<keyword evidence="6" id="KW-0482">Metalloprotease</keyword>
<dbReference type="EMBL" id="SLZW01000002">
    <property type="protein sequence ID" value="TCS64209.1"/>
    <property type="molecule type" value="Genomic_DNA"/>
</dbReference>
<dbReference type="RefSeq" id="WP_132938163.1">
    <property type="nucleotide sequence ID" value="NZ_CP119676.1"/>
</dbReference>
<evidence type="ECO:0000256" key="4">
    <source>
        <dbReference type="ARBA" id="ARBA00022801"/>
    </source>
</evidence>
<dbReference type="AlphaFoldDB" id="A0A4R3JDS2"/>
<dbReference type="GO" id="GO:0046872">
    <property type="term" value="F:metal ion binding"/>
    <property type="evidence" value="ECO:0007669"/>
    <property type="project" value="UniProtKB-KW"/>
</dbReference>
<keyword evidence="8" id="KW-0472">Membrane</keyword>
<keyword evidence="8" id="KW-1133">Transmembrane helix</keyword>
<evidence type="ECO:0000256" key="5">
    <source>
        <dbReference type="ARBA" id="ARBA00022833"/>
    </source>
</evidence>
<dbReference type="InterPro" id="IPR050570">
    <property type="entry name" value="Cell_wall_metabolism_enzyme"/>
</dbReference>
<keyword evidence="5" id="KW-0862">Zinc</keyword>
<protein>
    <submittedName>
        <fullName evidence="11">Murein DD-endopeptidase MepM/ murein hydrolase activator NlpD</fullName>
    </submittedName>
</protein>
<dbReference type="GO" id="GO:0006508">
    <property type="term" value="P:proteolysis"/>
    <property type="evidence" value="ECO:0007669"/>
    <property type="project" value="UniProtKB-KW"/>
</dbReference>
<dbReference type="InterPro" id="IPR016047">
    <property type="entry name" value="M23ase_b-sheet_dom"/>
</dbReference>
<reference evidence="11 12" key="1">
    <citation type="submission" date="2019-03" db="EMBL/GenBank/DDBJ databases">
        <title>Genomic Encyclopedia of Type Strains, Phase IV (KMG-IV): sequencing the most valuable type-strain genomes for metagenomic binning, comparative biology and taxonomic classification.</title>
        <authorList>
            <person name="Goeker M."/>
        </authorList>
    </citation>
    <scope>NUCLEOTIDE SEQUENCE [LARGE SCALE GENOMIC DNA]</scope>
    <source>
        <strain evidence="11 12">DSM 101688</strain>
    </source>
</reference>
<sequence>MIPRDTGENVHSIVDRLRVVFPERQIVMRHNGAVRCLRFSCRFQIGVLLLCLAIGGWVSYATYAVFNHGSELAAKDAQIASVRMAYRSLLGDVAEYQKRFTGIVRDLEENHTLMLALAGRRPGSASNSFKGVAGGIDTPLGGKAKADVERKRKQLRSQMGDIETKMKILAKKNFSLKDDLSSVETDLQTALSERNSALLRSTQMRHDIQLLEHQLTVFEQNENDSVDRLTEQTAEYISTMERVVEKTGLDVDQLLAANEKENAGQGGPFVEIKPSNRPAGRLKTKLALLDDKLNQSDLLQSILGRIPLSPPLKTYTITSRFGPRRDPVNHRLSMHYGLDMGAYRRTPVYVMAPGVVVYAGWRGNFGNMVEVDHGDGIRTRYGHLNKILVKKGAKVSYKEKIGLVGSTGRSTGPHLHYEVLYKNKSMDPLKFIMAGRDVFQE</sequence>
<dbReference type="FunFam" id="2.70.70.10:FF:000006">
    <property type="entry name" value="M23 family peptidase"/>
    <property type="match status" value="1"/>
</dbReference>
<dbReference type="OrthoDB" id="9805070at2"/>
<name>A0A4R3JDS2_9PROT</name>
<keyword evidence="7" id="KW-0175">Coiled coil</keyword>
<dbReference type="PANTHER" id="PTHR21666:SF288">
    <property type="entry name" value="CELL DIVISION PROTEIN YTFB"/>
    <property type="match status" value="1"/>
</dbReference>
<evidence type="ECO:0000256" key="7">
    <source>
        <dbReference type="SAM" id="Coils"/>
    </source>
</evidence>
<comment type="caution">
    <text evidence="11">The sequence shown here is derived from an EMBL/GenBank/DDBJ whole genome shotgun (WGS) entry which is preliminary data.</text>
</comment>
<dbReference type="CDD" id="cd12797">
    <property type="entry name" value="M23_peptidase"/>
    <property type="match status" value="1"/>
</dbReference>
<feature type="coiled-coil region" evidence="7">
    <location>
        <begin position="145"/>
        <end position="172"/>
    </location>
</feature>
<feature type="transmembrane region" description="Helical" evidence="8">
    <location>
        <begin position="45"/>
        <end position="66"/>
    </location>
</feature>
<dbReference type="PANTHER" id="PTHR21666">
    <property type="entry name" value="PEPTIDASE-RELATED"/>
    <property type="match status" value="1"/>
</dbReference>
<evidence type="ECO:0000259" key="10">
    <source>
        <dbReference type="Pfam" id="PF19353"/>
    </source>
</evidence>
<dbReference type="Gene3D" id="2.70.70.10">
    <property type="entry name" value="Glucose Permease (Domain IIA)"/>
    <property type="match status" value="1"/>
</dbReference>
<feature type="domain" description="M23ase beta-sheet core" evidence="9">
    <location>
        <begin position="334"/>
        <end position="428"/>
    </location>
</feature>
<dbReference type="Proteomes" id="UP000295304">
    <property type="component" value="Unassembled WGS sequence"/>
</dbReference>